<reference evidence="1 2" key="1">
    <citation type="submission" date="2007-01" db="EMBL/GenBank/DDBJ databases">
        <authorList>
            <person name="Haygood M."/>
            <person name="Podell S."/>
            <person name="Anderson C."/>
            <person name="Hopkinson B."/>
            <person name="Roe K."/>
            <person name="Barbeau K."/>
            <person name="Gaasterland T."/>
            <person name="Ferriera S."/>
            <person name="Johnson J."/>
            <person name="Kravitz S."/>
            <person name="Beeson K."/>
            <person name="Sutton G."/>
            <person name="Rogers Y.-H."/>
            <person name="Friedman R."/>
            <person name="Frazier M."/>
            <person name="Venter J.C."/>
        </authorList>
    </citation>
    <scope>NUCLEOTIDE SEQUENCE [LARGE SCALE GENOMIC DNA]</scope>
    <source>
        <strain evidence="1 2">ATCC 23134</strain>
    </source>
</reference>
<evidence type="ECO:0000313" key="2">
    <source>
        <dbReference type="Proteomes" id="UP000004095"/>
    </source>
</evidence>
<comment type="caution">
    <text evidence="1">The sequence shown here is derived from an EMBL/GenBank/DDBJ whole genome shotgun (WGS) entry which is preliminary data.</text>
</comment>
<accession>A1ZDM5</accession>
<proteinExistence type="predicted"/>
<dbReference type="AlphaFoldDB" id="A1ZDM5"/>
<protein>
    <submittedName>
        <fullName evidence="1">Uncharacterized protein</fullName>
    </submittedName>
</protein>
<sequence length="39" mass="4553">MYHFGDASFFIWVNPAYIEAKKSLIKNLYNGQKTNQPDC</sequence>
<name>A1ZDM5_MICM2</name>
<keyword evidence="2" id="KW-1185">Reference proteome</keyword>
<gene>
    <name evidence="1" type="ORF">M23134_05270</name>
</gene>
<dbReference type="EMBL" id="AAWS01000002">
    <property type="protein sequence ID" value="EAY31764.1"/>
    <property type="molecule type" value="Genomic_DNA"/>
</dbReference>
<evidence type="ECO:0000313" key="1">
    <source>
        <dbReference type="EMBL" id="EAY31764.1"/>
    </source>
</evidence>
<dbReference type="Proteomes" id="UP000004095">
    <property type="component" value="Unassembled WGS sequence"/>
</dbReference>
<organism evidence="1 2">
    <name type="scientific">Microscilla marina ATCC 23134</name>
    <dbReference type="NCBI Taxonomy" id="313606"/>
    <lineage>
        <taxon>Bacteria</taxon>
        <taxon>Pseudomonadati</taxon>
        <taxon>Bacteroidota</taxon>
        <taxon>Cytophagia</taxon>
        <taxon>Cytophagales</taxon>
        <taxon>Microscillaceae</taxon>
        <taxon>Microscilla</taxon>
    </lineage>
</organism>